<dbReference type="OrthoDB" id="2356263at2"/>
<reference evidence="6" key="1">
    <citation type="submission" date="2017-11" db="EMBL/GenBank/DDBJ databases">
        <authorList>
            <person name="Kuznetsova I."/>
            <person name="Sazanova A."/>
            <person name="Chirak E."/>
            <person name="Safronova V."/>
            <person name="Willems A."/>
        </authorList>
    </citation>
    <scope>NUCLEOTIDE SEQUENCE [LARGE SCALE GENOMIC DNA]</scope>
    <source>
        <strain evidence="6">CCBAU 03422</strain>
    </source>
</reference>
<dbReference type="GO" id="GO:0003677">
    <property type="term" value="F:DNA binding"/>
    <property type="evidence" value="ECO:0007669"/>
    <property type="project" value="UniProtKB-UniRule"/>
</dbReference>
<keyword evidence="6" id="KW-1185">Reference proteome</keyword>
<dbReference type="Gene3D" id="1.10.357.10">
    <property type="entry name" value="Tetracycline Repressor, domain 2"/>
    <property type="match status" value="1"/>
</dbReference>
<dbReference type="PROSITE" id="PS50977">
    <property type="entry name" value="HTH_TETR_2"/>
    <property type="match status" value="1"/>
</dbReference>
<dbReference type="Pfam" id="PF00440">
    <property type="entry name" value="TetR_N"/>
    <property type="match status" value="1"/>
</dbReference>
<dbReference type="InterPro" id="IPR009057">
    <property type="entry name" value="Homeodomain-like_sf"/>
</dbReference>
<feature type="DNA-binding region" description="H-T-H motif" evidence="2">
    <location>
        <begin position="44"/>
        <end position="63"/>
    </location>
</feature>
<keyword evidence="1 2" id="KW-0238">DNA-binding</keyword>
<dbReference type="RefSeq" id="WP_106663469.1">
    <property type="nucleotide sequence ID" value="NZ_PGGM01000003.1"/>
</dbReference>
<dbReference type="InterPro" id="IPR050109">
    <property type="entry name" value="HTH-type_TetR-like_transc_reg"/>
</dbReference>
<dbReference type="PANTHER" id="PTHR30328">
    <property type="entry name" value="TRANSCRIPTIONAL REPRESSOR"/>
    <property type="match status" value="1"/>
</dbReference>
<protein>
    <submittedName>
        <fullName evidence="5">TetR family transcriptional regulator</fullName>
    </submittedName>
</protein>
<evidence type="ECO:0000256" key="2">
    <source>
        <dbReference type="PROSITE-ProRule" id="PRU00335"/>
    </source>
</evidence>
<accession>A0A2P7BEY7</accession>
<proteinExistence type="predicted"/>
<feature type="domain" description="HTH tetR-type" evidence="4">
    <location>
        <begin position="21"/>
        <end position="81"/>
    </location>
</feature>
<dbReference type="AlphaFoldDB" id="A0A2P7BEY7"/>
<dbReference type="PRINTS" id="PR00455">
    <property type="entry name" value="HTHTETR"/>
</dbReference>
<comment type="caution">
    <text evidence="5">The sequence shown here is derived from an EMBL/GenBank/DDBJ whole genome shotgun (WGS) entry which is preliminary data.</text>
</comment>
<dbReference type="InterPro" id="IPR001647">
    <property type="entry name" value="HTH_TetR"/>
</dbReference>
<evidence type="ECO:0000259" key="4">
    <source>
        <dbReference type="PROSITE" id="PS50977"/>
    </source>
</evidence>
<evidence type="ECO:0000313" key="6">
    <source>
        <dbReference type="Proteomes" id="UP000241764"/>
    </source>
</evidence>
<dbReference type="InterPro" id="IPR036271">
    <property type="entry name" value="Tet_transcr_reg_TetR-rel_C_sf"/>
</dbReference>
<dbReference type="EMBL" id="PGGM01000003">
    <property type="protein sequence ID" value="PSH65054.1"/>
    <property type="molecule type" value="Genomic_DNA"/>
</dbReference>
<dbReference type="SUPFAM" id="SSF48498">
    <property type="entry name" value="Tetracyclin repressor-like, C-terminal domain"/>
    <property type="match status" value="1"/>
</dbReference>
<dbReference type="Proteomes" id="UP000241764">
    <property type="component" value="Unassembled WGS sequence"/>
</dbReference>
<dbReference type="PANTHER" id="PTHR30328:SF54">
    <property type="entry name" value="HTH-TYPE TRANSCRIPTIONAL REPRESSOR SCO4008"/>
    <property type="match status" value="1"/>
</dbReference>
<evidence type="ECO:0000256" key="3">
    <source>
        <dbReference type="SAM" id="MobiDB-lite"/>
    </source>
</evidence>
<sequence length="219" mass="25058">MTEQGTADPERKARAPSARADATKKRILSAAIEQFTLKGLAGARVDEIADAARVNKRMLYAHFGSKEELWLAVLEDAYSRKRNEERLLEVGSLPPERAMALLVAFNLRYVVEHPEFVRILNEENLHQASYIRQSRFVKSLYPPLLELLDQVLLDGVRKEVFREGISPMQLYITIVSLGHFYVANQYTLSTIFDVNLMHYNALAEREAHNIDVVLRYLAK</sequence>
<dbReference type="InterPro" id="IPR041474">
    <property type="entry name" value="NicS_C"/>
</dbReference>
<gene>
    <name evidence="5" type="ORF">CU103_08430</name>
</gene>
<evidence type="ECO:0000256" key="1">
    <source>
        <dbReference type="ARBA" id="ARBA00023125"/>
    </source>
</evidence>
<evidence type="ECO:0000313" key="5">
    <source>
        <dbReference type="EMBL" id="PSH65054.1"/>
    </source>
</evidence>
<dbReference type="SUPFAM" id="SSF46689">
    <property type="entry name" value="Homeodomain-like"/>
    <property type="match status" value="1"/>
</dbReference>
<name>A0A2P7BEY7_9HYPH</name>
<feature type="region of interest" description="Disordered" evidence="3">
    <location>
        <begin position="1"/>
        <end position="20"/>
    </location>
</feature>
<dbReference type="Pfam" id="PF17938">
    <property type="entry name" value="TetR_C_29"/>
    <property type="match status" value="1"/>
</dbReference>
<organism evidence="5 6">
    <name type="scientific">Phyllobacterium sophorae</name>
    <dbReference type="NCBI Taxonomy" id="1520277"/>
    <lineage>
        <taxon>Bacteria</taxon>
        <taxon>Pseudomonadati</taxon>
        <taxon>Pseudomonadota</taxon>
        <taxon>Alphaproteobacteria</taxon>
        <taxon>Hyphomicrobiales</taxon>
        <taxon>Phyllobacteriaceae</taxon>
        <taxon>Phyllobacterium</taxon>
    </lineage>
</organism>